<dbReference type="CDD" id="cd24152">
    <property type="entry name" value="ASKHA_NBD_ROK-like"/>
    <property type="match status" value="1"/>
</dbReference>
<dbReference type="PANTHER" id="PTHR18964">
    <property type="entry name" value="ROK (REPRESSOR, ORF, KINASE) FAMILY"/>
    <property type="match status" value="1"/>
</dbReference>
<sequence length="313" mass="34610">MRNYLVFDAGGTFIKYALMDENAQILEKDKVSTPYFEDHGKEDFYRVLGKVVEKYREQIRGIAMSMPGMLNSRTGYCRTAGYLAYLAGTNVAQELSQRFGLPAVIENDGKCAALAEFWRGSLKGCKNGAVMVLGTGVAGGIILNGSLYRGTHFTAGEYSYMVHDPKRKFEMDGYWGMAGGAQGLAKAVARQTGEDWNTLDGYTIFARANQGDEKAIAGIRAFADELSAQIYNLNVLLDLEVIAIGGGISRQPLLLKSIEESVEKLVRENPLKQITPYVPEPKLVNCTFYNEANLIGALYHYMKMTDGDRLTRV</sequence>
<dbReference type="Gene3D" id="3.30.420.40">
    <property type="match status" value="2"/>
</dbReference>
<evidence type="ECO:0000256" key="1">
    <source>
        <dbReference type="ARBA" id="ARBA00006479"/>
    </source>
</evidence>
<evidence type="ECO:0000313" key="2">
    <source>
        <dbReference type="EMBL" id="HIS32599.1"/>
    </source>
</evidence>
<comment type="caution">
    <text evidence="2">The sequence shown here is derived from an EMBL/GenBank/DDBJ whole genome shotgun (WGS) entry which is preliminary data.</text>
</comment>
<dbReference type="EMBL" id="DVIQ01000090">
    <property type="protein sequence ID" value="HIS32599.1"/>
    <property type="molecule type" value="Genomic_DNA"/>
</dbReference>
<name>A0A9D1JLQ0_9FIRM</name>
<dbReference type="AlphaFoldDB" id="A0A9D1JLQ0"/>
<accession>A0A9D1JLQ0</accession>
<dbReference type="InterPro" id="IPR043129">
    <property type="entry name" value="ATPase_NBD"/>
</dbReference>
<evidence type="ECO:0000313" key="3">
    <source>
        <dbReference type="Proteomes" id="UP000823935"/>
    </source>
</evidence>
<comment type="similarity">
    <text evidence="1">Belongs to the ROK (NagC/XylR) family.</text>
</comment>
<protein>
    <submittedName>
        <fullName evidence="2">ROK family protein</fullName>
    </submittedName>
</protein>
<dbReference type="Proteomes" id="UP000823935">
    <property type="component" value="Unassembled WGS sequence"/>
</dbReference>
<organism evidence="2 3">
    <name type="scientific">Candidatus Limivivens intestinipullorum</name>
    <dbReference type="NCBI Taxonomy" id="2840858"/>
    <lineage>
        <taxon>Bacteria</taxon>
        <taxon>Bacillati</taxon>
        <taxon>Bacillota</taxon>
        <taxon>Clostridia</taxon>
        <taxon>Lachnospirales</taxon>
        <taxon>Lachnospiraceae</taxon>
        <taxon>Lachnospiraceae incertae sedis</taxon>
        <taxon>Candidatus Limivivens</taxon>
    </lineage>
</organism>
<dbReference type="PANTHER" id="PTHR18964:SF170">
    <property type="entry name" value="SUGAR KINASE"/>
    <property type="match status" value="1"/>
</dbReference>
<reference evidence="2" key="1">
    <citation type="submission" date="2020-10" db="EMBL/GenBank/DDBJ databases">
        <authorList>
            <person name="Gilroy R."/>
        </authorList>
    </citation>
    <scope>NUCLEOTIDE SEQUENCE</scope>
    <source>
        <strain evidence="2">CHK190-19873</strain>
    </source>
</reference>
<gene>
    <name evidence="2" type="ORF">IAB44_13815</name>
</gene>
<reference evidence="2" key="2">
    <citation type="journal article" date="2021" name="PeerJ">
        <title>Extensive microbial diversity within the chicken gut microbiome revealed by metagenomics and culture.</title>
        <authorList>
            <person name="Gilroy R."/>
            <person name="Ravi A."/>
            <person name="Getino M."/>
            <person name="Pursley I."/>
            <person name="Horton D.L."/>
            <person name="Alikhan N.F."/>
            <person name="Baker D."/>
            <person name="Gharbi K."/>
            <person name="Hall N."/>
            <person name="Watson M."/>
            <person name="Adriaenssens E.M."/>
            <person name="Foster-Nyarko E."/>
            <person name="Jarju S."/>
            <person name="Secka A."/>
            <person name="Antonio M."/>
            <person name="Oren A."/>
            <person name="Chaudhuri R.R."/>
            <person name="La Ragione R."/>
            <person name="Hildebrand F."/>
            <person name="Pallen M.J."/>
        </authorList>
    </citation>
    <scope>NUCLEOTIDE SEQUENCE</scope>
    <source>
        <strain evidence="2">CHK190-19873</strain>
    </source>
</reference>
<dbReference type="SUPFAM" id="SSF53067">
    <property type="entry name" value="Actin-like ATPase domain"/>
    <property type="match status" value="1"/>
</dbReference>
<dbReference type="Pfam" id="PF00480">
    <property type="entry name" value="ROK"/>
    <property type="match status" value="1"/>
</dbReference>
<proteinExistence type="inferred from homology"/>
<dbReference type="InterPro" id="IPR000600">
    <property type="entry name" value="ROK"/>
</dbReference>